<dbReference type="AlphaFoldDB" id="A0A4V1IRI3"/>
<name>A0A4V1IRI3_9FUNG</name>
<accession>A0A4V1IRI3</accession>
<organism evidence="1 2">
    <name type="scientific">Blyttiomyces helicus</name>
    <dbReference type="NCBI Taxonomy" id="388810"/>
    <lineage>
        <taxon>Eukaryota</taxon>
        <taxon>Fungi</taxon>
        <taxon>Fungi incertae sedis</taxon>
        <taxon>Chytridiomycota</taxon>
        <taxon>Chytridiomycota incertae sedis</taxon>
        <taxon>Chytridiomycetes</taxon>
        <taxon>Chytridiomycetes incertae sedis</taxon>
        <taxon>Blyttiomyces</taxon>
    </lineage>
</organism>
<keyword evidence="2" id="KW-1185">Reference proteome</keyword>
<evidence type="ECO:0000313" key="2">
    <source>
        <dbReference type="Proteomes" id="UP000269721"/>
    </source>
</evidence>
<sequence>MSPSLTPPSSRVRSSSSLNFASVLRYMPIKGFSEVVRYARASLTLSHAGGSQEQLASRARNFSNAIPTVCHLSRQTSYPVRSNALKENIRLIGGDRRFGAGISASASSTMVPGAWRGEARGHAGCGRSAFGFTGKKRTASGVRRDRVGGREPVG</sequence>
<gene>
    <name evidence="1" type="ORF">BDK51DRAFT_26277</name>
</gene>
<protein>
    <submittedName>
        <fullName evidence="1">Uncharacterized protein</fullName>
    </submittedName>
</protein>
<reference evidence="2" key="1">
    <citation type="journal article" date="2018" name="Nat. Microbiol.">
        <title>Leveraging single-cell genomics to expand the fungal tree of life.</title>
        <authorList>
            <person name="Ahrendt S.R."/>
            <person name="Quandt C.A."/>
            <person name="Ciobanu D."/>
            <person name="Clum A."/>
            <person name="Salamov A."/>
            <person name="Andreopoulos B."/>
            <person name="Cheng J.F."/>
            <person name="Woyke T."/>
            <person name="Pelin A."/>
            <person name="Henrissat B."/>
            <person name="Reynolds N.K."/>
            <person name="Benny G.L."/>
            <person name="Smith M.E."/>
            <person name="James T.Y."/>
            <person name="Grigoriev I.V."/>
        </authorList>
    </citation>
    <scope>NUCLEOTIDE SEQUENCE [LARGE SCALE GENOMIC DNA]</scope>
</reference>
<dbReference type="EMBL" id="KZ995697">
    <property type="protein sequence ID" value="RKO90157.1"/>
    <property type="molecule type" value="Genomic_DNA"/>
</dbReference>
<evidence type="ECO:0000313" key="1">
    <source>
        <dbReference type="EMBL" id="RKO90157.1"/>
    </source>
</evidence>
<dbReference type="Proteomes" id="UP000269721">
    <property type="component" value="Unassembled WGS sequence"/>
</dbReference>
<proteinExistence type="predicted"/>